<keyword evidence="2" id="KW-1185">Reference proteome</keyword>
<accession>A0AA88DE07</accession>
<evidence type="ECO:0000313" key="1">
    <source>
        <dbReference type="EMBL" id="GMN56138.1"/>
    </source>
</evidence>
<name>A0AA88DE07_FICCA</name>
<reference evidence="1" key="1">
    <citation type="submission" date="2023-07" db="EMBL/GenBank/DDBJ databases">
        <title>draft genome sequence of fig (Ficus carica).</title>
        <authorList>
            <person name="Takahashi T."/>
            <person name="Nishimura K."/>
        </authorList>
    </citation>
    <scope>NUCLEOTIDE SEQUENCE</scope>
</reference>
<evidence type="ECO:0000313" key="2">
    <source>
        <dbReference type="Proteomes" id="UP001187192"/>
    </source>
</evidence>
<sequence>MESSQGSIISTSWRVDSTNDVLTQALSKPEYPGRTRDQSKFVKQSQYFIAKRSLKVDTVVLSMRREIEELKEIVCGLCAKKDVEPSVYQDNMPTVDQHNSFKASCTLHDKQPGVSDPPTMPVDSQECKLFIIDELQGGQLLIAIGRAWMGSLPTDTIHGIPLVQGNHIEVPIPYTISGADMPAFLNFDDIYKFIIFQEISANCILVYLRYLTKLCVVNGRVEKFMFVSSTLISPVRTDTPDAGLRERADAFFAFLRNSPKG</sequence>
<organism evidence="1 2">
    <name type="scientific">Ficus carica</name>
    <name type="common">Common fig</name>
    <dbReference type="NCBI Taxonomy" id="3494"/>
    <lineage>
        <taxon>Eukaryota</taxon>
        <taxon>Viridiplantae</taxon>
        <taxon>Streptophyta</taxon>
        <taxon>Embryophyta</taxon>
        <taxon>Tracheophyta</taxon>
        <taxon>Spermatophyta</taxon>
        <taxon>Magnoliopsida</taxon>
        <taxon>eudicotyledons</taxon>
        <taxon>Gunneridae</taxon>
        <taxon>Pentapetalae</taxon>
        <taxon>rosids</taxon>
        <taxon>fabids</taxon>
        <taxon>Rosales</taxon>
        <taxon>Moraceae</taxon>
        <taxon>Ficeae</taxon>
        <taxon>Ficus</taxon>
    </lineage>
</organism>
<protein>
    <submittedName>
        <fullName evidence="1">Uncharacterized protein</fullName>
    </submittedName>
</protein>
<proteinExistence type="predicted"/>
<comment type="caution">
    <text evidence="1">The sequence shown here is derived from an EMBL/GenBank/DDBJ whole genome shotgun (WGS) entry which is preliminary data.</text>
</comment>
<gene>
    <name evidence="1" type="ORF">TIFTF001_025249</name>
</gene>
<dbReference type="EMBL" id="BTGU01000061">
    <property type="protein sequence ID" value="GMN56138.1"/>
    <property type="molecule type" value="Genomic_DNA"/>
</dbReference>
<dbReference type="Proteomes" id="UP001187192">
    <property type="component" value="Unassembled WGS sequence"/>
</dbReference>
<dbReference type="AlphaFoldDB" id="A0AA88DE07"/>